<accession>A0A4Y7U902</accession>
<dbReference type="EMBL" id="SLWA01000008">
    <property type="protein sequence ID" value="TCN53835.1"/>
    <property type="molecule type" value="Genomic_DNA"/>
</dbReference>
<proteinExistence type="predicted"/>
<organism evidence="2 4">
    <name type="scientific">Flavobacterium circumlabens</name>
    <dbReference type="NCBI Taxonomy" id="2133765"/>
    <lineage>
        <taxon>Bacteria</taxon>
        <taxon>Pseudomonadati</taxon>
        <taxon>Bacteroidota</taxon>
        <taxon>Flavobacteriia</taxon>
        <taxon>Flavobacteriales</taxon>
        <taxon>Flavobacteriaceae</taxon>
        <taxon>Flavobacterium</taxon>
    </lineage>
</organism>
<dbReference type="Proteomes" id="UP000295270">
    <property type="component" value="Unassembled WGS sequence"/>
</dbReference>
<reference evidence="2 4" key="2">
    <citation type="journal article" date="2018" name="Syst. Appl. Microbiol.">
        <title>Flavobacterium circumlabens sp. nov. and Flavobacterium cupreum sp. nov., two psychrotrophic species isolated from Antarctic environmental samples.</title>
        <authorList>
            <person name="Kralova S."/>
            <person name="Busse H.J."/>
            <person name="Svec P."/>
            <person name="Maslanova I."/>
            <person name="Stankova E."/>
            <person name="Bartak M."/>
            <person name="Sedlacek I."/>
        </authorList>
    </citation>
    <scope>NUCLEOTIDE SEQUENCE [LARGE SCALE GENOMIC DNA]</scope>
    <source>
        <strain evidence="2 4">CCM 8828</strain>
    </source>
</reference>
<comment type="caution">
    <text evidence="2">The sequence shown here is derived from an EMBL/GenBank/DDBJ whole genome shotgun (WGS) entry which is preliminary data.</text>
</comment>
<gene>
    <name evidence="2" type="ORF">D0809_19610</name>
    <name evidence="1" type="ORF">EV142_108140</name>
</gene>
<evidence type="ECO:0000313" key="3">
    <source>
        <dbReference type="Proteomes" id="UP000295270"/>
    </source>
</evidence>
<evidence type="ECO:0000313" key="1">
    <source>
        <dbReference type="EMBL" id="TCN53835.1"/>
    </source>
</evidence>
<dbReference type="RefSeq" id="WP_132037296.1">
    <property type="nucleotide sequence ID" value="NZ_QWDN01000008.1"/>
</dbReference>
<evidence type="ECO:0000313" key="2">
    <source>
        <dbReference type="EMBL" id="TEB42568.1"/>
    </source>
</evidence>
<dbReference type="OrthoDB" id="9871485at2"/>
<protein>
    <recommendedName>
        <fullName evidence="5">Lipoprotein</fullName>
    </recommendedName>
</protein>
<sequence length="167" mass="19274">MIERIIKRKKNNVLGVIILLLLSSCNSEILVYSINKDFTGVCAVFIFDDLTNTELVKINNDGLSHISETDMNKNFIFIQNKVEIECVPIGSKTDLRDSHRYIFQLTNNTISSKCVDSDIKVITFFIGTNKDFLEWSNMNKGELEYLSDLGIDWCSYYKELLDVRRVK</sequence>
<dbReference type="EMBL" id="QWDN01000008">
    <property type="protein sequence ID" value="TEB42568.1"/>
    <property type="molecule type" value="Genomic_DNA"/>
</dbReference>
<keyword evidence="3" id="KW-1185">Reference proteome</keyword>
<dbReference type="AlphaFoldDB" id="A0A4Y7U902"/>
<reference evidence="1" key="3">
    <citation type="submission" date="2019-03" db="EMBL/GenBank/DDBJ databases">
        <authorList>
            <person name="Whitman W."/>
            <person name="Huntemann M."/>
            <person name="Clum A."/>
            <person name="Pillay M."/>
            <person name="Palaniappan K."/>
            <person name="Varghese N."/>
            <person name="Mikhailova N."/>
            <person name="Stamatis D."/>
            <person name="Reddy T."/>
            <person name="Daum C."/>
            <person name="Shapiro N."/>
            <person name="Ivanova N."/>
            <person name="Kyrpides N."/>
            <person name="Woyke T."/>
        </authorList>
    </citation>
    <scope>NUCLEOTIDE SEQUENCE</scope>
    <source>
        <strain evidence="1">P5626</strain>
    </source>
</reference>
<name>A0A4Y7U902_9FLAO</name>
<reference evidence="1 3" key="1">
    <citation type="journal article" date="2015" name="Stand. Genomic Sci.">
        <title>Genomic Encyclopedia of Bacterial and Archaeal Type Strains, Phase III: the genomes of soil and plant-associated and newly described type strains.</title>
        <authorList>
            <person name="Whitman W.B."/>
            <person name="Woyke T."/>
            <person name="Klenk H.P."/>
            <person name="Zhou Y."/>
            <person name="Lilburn T.G."/>
            <person name="Beck B.J."/>
            <person name="De Vos P."/>
            <person name="Vandamme P."/>
            <person name="Eisen J.A."/>
            <person name="Garrity G."/>
            <person name="Hugenholtz P."/>
            <person name="Kyrpides N.C."/>
        </authorList>
    </citation>
    <scope>NUCLEOTIDE SEQUENCE [LARGE SCALE GENOMIC DNA]</scope>
    <source>
        <strain evidence="1 3">P5626</strain>
    </source>
</reference>
<evidence type="ECO:0008006" key="5">
    <source>
        <dbReference type="Google" id="ProtNLM"/>
    </source>
</evidence>
<dbReference type="Proteomes" id="UP000298340">
    <property type="component" value="Unassembled WGS sequence"/>
</dbReference>
<evidence type="ECO:0000313" key="4">
    <source>
        <dbReference type="Proteomes" id="UP000298340"/>
    </source>
</evidence>
<dbReference type="PROSITE" id="PS51257">
    <property type="entry name" value="PROKAR_LIPOPROTEIN"/>
    <property type="match status" value="1"/>
</dbReference>